<organism evidence="4 5">
    <name type="scientific">Micromonospora polyrhachis</name>
    <dbReference type="NCBI Taxonomy" id="1282883"/>
    <lineage>
        <taxon>Bacteria</taxon>
        <taxon>Bacillati</taxon>
        <taxon>Actinomycetota</taxon>
        <taxon>Actinomycetes</taxon>
        <taxon>Micromonosporales</taxon>
        <taxon>Micromonosporaceae</taxon>
        <taxon>Micromonospora</taxon>
    </lineage>
</organism>
<dbReference type="PANTHER" id="PTHR43639">
    <property type="entry name" value="OXIDOREDUCTASE, SHORT-CHAIN DEHYDROGENASE/REDUCTASE FAMILY (AFU_ORTHOLOGUE AFUA_5G02870)"/>
    <property type="match status" value="1"/>
</dbReference>
<dbReference type="PROSITE" id="PS00061">
    <property type="entry name" value="ADH_SHORT"/>
    <property type="match status" value="1"/>
</dbReference>
<dbReference type="FunFam" id="3.40.50.720:FF:000084">
    <property type="entry name" value="Short-chain dehydrogenase reductase"/>
    <property type="match status" value="1"/>
</dbReference>
<gene>
    <name evidence="4" type="ORF">FHR38_006099</name>
</gene>
<proteinExistence type="inferred from homology"/>
<evidence type="ECO:0000259" key="3">
    <source>
        <dbReference type="SMART" id="SM00822"/>
    </source>
</evidence>
<dbReference type="PRINTS" id="PR00080">
    <property type="entry name" value="SDRFAMILY"/>
</dbReference>
<sequence length="242" mass="24832">MDPVTVVTGGSRGIGAATVRRLASAGHDIALCYRQDSDAAEAVLTDVHAAGRQGIAVRADTTNPDQVAHLFEAAAELGEITGLVNNAGVTSQIGPFVDLTLADLRRVIDVNLIGYVLCAQEAVRRMSSGAAIVNISSAAATLGSPGEYIHYAAAKAATDTLTIGLAKELGPQGIRVNAVSPGTIWTDIHTVSGLPDRPARVANRVPLGRAGYADEIAAAITWLLSPEASYTSGAILRVAGGQ</sequence>
<evidence type="ECO:0000313" key="4">
    <source>
        <dbReference type="EMBL" id="MBB4962366.1"/>
    </source>
</evidence>
<dbReference type="AlphaFoldDB" id="A0A7W7SXF0"/>
<dbReference type="SMART" id="SM00822">
    <property type="entry name" value="PKS_KR"/>
    <property type="match status" value="1"/>
</dbReference>
<reference evidence="4 5" key="1">
    <citation type="submission" date="2020-08" db="EMBL/GenBank/DDBJ databases">
        <title>Sequencing the genomes of 1000 actinobacteria strains.</title>
        <authorList>
            <person name="Klenk H.-P."/>
        </authorList>
    </citation>
    <scope>NUCLEOTIDE SEQUENCE [LARGE SCALE GENOMIC DNA]</scope>
    <source>
        <strain evidence="4 5">DSM 45886</strain>
    </source>
</reference>
<keyword evidence="2" id="KW-0560">Oxidoreductase</keyword>
<dbReference type="Proteomes" id="UP000578819">
    <property type="component" value="Unassembled WGS sequence"/>
</dbReference>
<dbReference type="PRINTS" id="PR00081">
    <property type="entry name" value="GDHRDH"/>
</dbReference>
<dbReference type="InterPro" id="IPR020904">
    <property type="entry name" value="Sc_DH/Rdtase_CS"/>
</dbReference>
<dbReference type="SUPFAM" id="SSF51735">
    <property type="entry name" value="NAD(P)-binding Rossmann-fold domains"/>
    <property type="match status" value="1"/>
</dbReference>
<dbReference type="GO" id="GO:0016491">
    <property type="term" value="F:oxidoreductase activity"/>
    <property type="evidence" value="ECO:0007669"/>
    <property type="project" value="UniProtKB-KW"/>
</dbReference>
<keyword evidence="5" id="KW-1185">Reference proteome</keyword>
<protein>
    <submittedName>
        <fullName evidence="4">NAD(P)-dependent dehydrogenase (Short-subunit alcohol dehydrogenase family)</fullName>
    </submittedName>
</protein>
<feature type="domain" description="Ketoreductase" evidence="3">
    <location>
        <begin position="3"/>
        <end position="204"/>
    </location>
</feature>
<dbReference type="PANTHER" id="PTHR43639:SF1">
    <property type="entry name" value="SHORT-CHAIN DEHYDROGENASE_REDUCTASE FAMILY PROTEIN"/>
    <property type="match status" value="1"/>
</dbReference>
<accession>A0A7W7SXF0</accession>
<dbReference type="InterPro" id="IPR002347">
    <property type="entry name" value="SDR_fam"/>
</dbReference>
<evidence type="ECO:0000313" key="5">
    <source>
        <dbReference type="Proteomes" id="UP000578819"/>
    </source>
</evidence>
<dbReference type="InterPro" id="IPR036291">
    <property type="entry name" value="NAD(P)-bd_dom_sf"/>
</dbReference>
<dbReference type="InterPro" id="IPR057326">
    <property type="entry name" value="KR_dom"/>
</dbReference>
<name>A0A7W7SXF0_9ACTN</name>
<dbReference type="EMBL" id="JACHJW010000001">
    <property type="protein sequence ID" value="MBB4962366.1"/>
    <property type="molecule type" value="Genomic_DNA"/>
</dbReference>
<comment type="caution">
    <text evidence="4">The sequence shown here is derived from an EMBL/GenBank/DDBJ whole genome shotgun (WGS) entry which is preliminary data.</text>
</comment>
<dbReference type="CDD" id="cd05233">
    <property type="entry name" value="SDR_c"/>
    <property type="match status" value="1"/>
</dbReference>
<comment type="similarity">
    <text evidence="1">Belongs to the short-chain dehydrogenases/reductases (SDR) family.</text>
</comment>
<dbReference type="Pfam" id="PF13561">
    <property type="entry name" value="adh_short_C2"/>
    <property type="match status" value="1"/>
</dbReference>
<evidence type="ECO:0000256" key="2">
    <source>
        <dbReference type="ARBA" id="ARBA00023002"/>
    </source>
</evidence>
<dbReference type="RefSeq" id="WP_184538542.1">
    <property type="nucleotide sequence ID" value="NZ_JACHJW010000001.1"/>
</dbReference>
<evidence type="ECO:0000256" key="1">
    <source>
        <dbReference type="ARBA" id="ARBA00006484"/>
    </source>
</evidence>
<dbReference type="Gene3D" id="3.40.50.720">
    <property type="entry name" value="NAD(P)-binding Rossmann-like Domain"/>
    <property type="match status" value="1"/>
</dbReference>